<dbReference type="Proteomes" id="UP000198412">
    <property type="component" value="Unassembled WGS sequence"/>
</dbReference>
<evidence type="ECO:0000313" key="2">
    <source>
        <dbReference type="EMBL" id="SNR32454.1"/>
    </source>
</evidence>
<accession>A0A238VE58</accession>
<proteinExistence type="predicted"/>
<dbReference type="OrthoDB" id="9807941at2"/>
<keyword evidence="3" id="KW-1185">Reference proteome</keyword>
<name>A0A238VE58_9FLAO</name>
<evidence type="ECO:0000313" key="3">
    <source>
        <dbReference type="Proteomes" id="UP000198412"/>
    </source>
</evidence>
<sequence length="97" mass="11253">MILSIFSDQTIAHSIEIFCWMLGAFLIGLFFGRKILQKKTENILDFNEKDFDELNLKDDITQIRATKTFERGGREMIKTNIFLLKLIASSIKNFCNS</sequence>
<organism evidence="2 3">
    <name type="scientific">Lutibacter flavus</name>
    <dbReference type="NCBI Taxonomy" id="691689"/>
    <lineage>
        <taxon>Bacteria</taxon>
        <taxon>Pseudomonadati</taxon>
        <taxon>Bacteroidota</taxon>
        <taxon>Flavobacteriia</taxon>
        <taxon>Flavobacteriales</taxon>
        <taxon>Flavobacteriaceae</taxon>
        <taxon>Lutibacter</taxon>
    </lineage>
</organism>
<dbReference type="AlphaFoldDB" id="A0A238VE58"/>
<keyword evidence="1" id="KW-0472">Membrane</keyword>
<dbReference type="EMBL" id="FZNX01000001">
    <property type="protein sequence ID" value="SNR32454.1"/>
    <property type="molecule type" value="Genomic_DNA"/>
</dbReference>
<feature type="transmembrane region" description="Helical" evidence="1">
    <location>
        <begin position="12"/>
        <end position="31"/>
    </location>
</feature>
<protein>
    <submittedName>
        <fullName evidence="2">Uncharacterized protein</fullName>
    </submittedName>
</protein>
<evidence type="ECO:0000256" key="1">
    <source>
        <dbReference type="SAM" id="Phobius"/>
    </source>
</evidence>
<gene>
    <name evidence="2" type="ORF">SAMN04488111_0333</name>
</gene>
<keyword evidence="1" id="KW-1133">Transmembrane helix</keyword>
<keyword evidence="1" id="KW-0812">Transmembrane</keyword>
<reference evidence="3" key="1">
    <citation type="submission" date="2017-06" db="EMBL/GenBank/DDBJ databases">
        <authorList>
            <person name="Varghese N."/>
            <person name="Submissions S."/>
        </authorList>
    </citation>
    <scope>NUCLEOTIDE SEQUENCE [LARGE SCALE GENOMIC DNA]</scope>
    <source>
        <strain evidence="3">DSM 27993</strain>
    </source>
</reference>
<dbReference type="RefSeq" id="WP_141107241.1">
    <property type="nucleotide sequence ID" value="NZ_FZNX01000001.1"/>
</dbReference>